<dbReference type="Proteomes" id="UP001347796">
    <property type="component" value="Unassembled WGS sequence"/>
</dbReference>
<dbReference type="GO" id="GO:0005886">
    <property type="term" value="C:plasma membrane"/>
    <property type="evidence" value="ECO:0007669"/>
    <property type="project" value="TreeGrafter"/>
</dbReference>
<evidence type="ECO:0000256" key="15">
    <source>
        <dbReference type="SAM" id="Phobius"/>
    </source>
</evidence>
<dbReference type="PROSITE" id="PS00109">
    <property type="entry name" value="PROTEIN_KINASE_TYR"/>
    <property type="match status" value="1"/>
</dbReference>
<dbReference type="GO" id="GO:0043235">
    <property type="term" value="C:receptor complex"/>
    <property type="evidence" value="ECO:0007669"/>
    <property type="project" value="TreeGrafter"/>
</dbReference>
<dbReference type="InterPro" id="IPR000719">
    <property type="entry name" value="Prot_kinase_dom"/>
</dbReference>
<dbReference type="InterPro" id="IPR011009">
    <property type="entry name" value="Kinase-like_dom_sf"/>
</dbReference>
<dbReference type="InterPro" id="IPR050122">
    <property type="entry name" value="RTK"/>
</dbReference>
<evidence type="ECO:0000256" key="5">
    <source>
        <dbReference type="ARBA" id="ARBA00022692"/>
    </source>
</evidence>
<keyword evidence="10 15" id="KW-1133">Transmembrane helix</keyword>
<evidence type="ECO:0000256" key="1">
    <source>
        <dbReference type="ARBA" id="ARBA00004167"/>
    </source>
</evidence>
<feature type="chain" id="PRO_5042884567" description="receptor protein-tyrosine kinase" evidence="16">
    <location>
        <begin position="23"/>
        <end position="579"/>
    </location>
</feature>
<dbReference type="SUPFAM" id="SSF56112">
    <property type="entry name" value="Protein kinase-like (PK-like)"/>
    <property type="match status" value="1"/>
</dbReference>
<evidence type="ECO:0000259" key="17">
    <source>
        <dbReference type="PROSITE" id="PS50011"/>
    </source>
</evidence>
<dbReference type="InterPro" id="IPR038677">
    <property type="entry name" value="WIF_sf"/>
</dbReference>
<dbReference type="AlphaFoldDB" id="A0AAN8Q7I4"/>
<proteinExistence type="predicted"/>
<dbReference type="PANTHER" id="PTHR24416:SF349">
    <property type="entry name" value="TYROSINE-PROTEIN KINASE RYK"/>
    <property type="match status" value="1"/>
</dbReference>
<evidence type="ECO:0000256" key="16">
    <source>
        <dbReference type="SAM" id="SignalP"/>
    </source>
</evidence>
<feature type="domain" description="Protein kinase" evidence="17">
    <location>
        <begin position="300"/>
        <end position="572"/>
    </location>
</feature>
<dbReference type="GO" id="GO:0004714">
    <property type="term" value="F:transmembrane receptor protein tyrosine kinase activity"/>
    <property type="evidence" value="ECO:0007669"/>
    <property type="project" value="UniProtKB-EC"/>
</dbReference>
<evidence type="ECO:0000256" key="4">
    <source>
        <dbReference type="ARBA" id="ARBA00022679"/>
    </source>
</evidence>
<evidence type="ECO:0000256" key="7">
    <source>
        <dbReference type="ARBA" id="ARBA00022741"/>
    </source>
</evidence>
<evidence type="ECO:0000256" key="12">
    <source>
        <dbReference type="ARBA" id="ARBA00023137"/>
    </source>
</evidence>
<dbReference type="PROSITE" id="PS50814">
    <property type="entry name" value="WIF"/>
    <property type="match status" value="1"/>
</dbReference>
<gene>
    <name evidence="19" type="ORF">SNE40_000854</name>
</gene>
<reference evidence="19 20" key="1">
    <citation type="submission" date="2024-01" db="EMBL/GenBank/DDBJ databases">
        <title>The genome of the rayed Mediterranean limpet Patella caerulea (Linnaeus, 1758).</title>
        <authorList>
            <person name="Anh-Thu Weber A."/>
            <person name="Halstead-Nussloch G."/>
        </authorList>
    </citation>
    <scope>NUCLEOTIDE SEQUENCE [LARGE SCALE GENOMIC DNA]</scope>
    <source>
        <strain evidence="19">AATW-2023a</strain>
        <tissue evidence="19">Whole specimen</tissue>
    </source>
</reference>
<dbReference type="EMBL" id="JAZGQO010000001">
    <property type="protein sequence ID" value="KAK6195418.1"/>
    <property type="molecule type" value="Genomic_DNA"/>
</dbReference>
<organism evidence="19 20">
    <name type="scientific">Patella caerulea</name>
    <name type="common">Rayed Mediterranean limpet</name>
    <dbReference type="NCBI Taxonomy" id="87958"/>
    <lineage>
        <taxon>Eukaryota</taxon>
        <taxon>Metazoa</taxon>
        <taxon>Spiralia</taxon>
        <taxon>Lophotrochozoa</taxon>
        <taxon>Mollusca</taxon>
        <taxon>Gastropoda</taxon>
        <taxon>Patellogastropoda</taxon>
        <taxon>Patelloidea</taxon>
        <taxon>Patellidae</taxon>
        <taxon>Patella</taxon>
    </lineage>
</organism>
<keyword evidence="7" id="KW-0547">Nucleotide-binding</keyword>
<keyword evidence="11 15" id="KW-0472">Membrane</keyword>
<dbReference type="InterPro" id="IPR008266">
    <property type="entry name" value="Tyr_kinase_AS"/>
</dbReference>
<evidence type="ECO:0000256" key="3">
    <source>
        <dbReference type="ARBA" id="ARBA00022553"/>
    </source>
</evidence>
<keyword evidence="8" id="KW-0418">Kinase</keyword>
<evidence type="ECO:0000313" key="19">
    <source>
        <dbReference type="EMBL" id="KAK6195418.1"/>
    </source>
</evidence>
<dbReference type="Gene3D" id="2.60.40.2170">
    <property type="entry name" value="Wnt, WIF domain"/>
    <property type="match status" value="1"/>
</dbReference>
<dbReference type="InterPro" id="IPR003306">
    <property type="entry name" value="WIF"/>
</dbReference>
<comment type="caution">
    <text evidence="19">The sequence shown here is derived from an EMBL/GenBank/DDBJ whole genome shotgun (WGS) entry which is preliminary data.</text>
</comment>
<dbReference type="PROSITE" id="PS50011">
    <property type="entry name" value="PROTEIN_KINASE_DOM"/>
    <property type="match status" value="1"/>
</dbReference>
<evidence type="ECO:0000259" key="18">
    <source>
        <dbReference type="PROSITE" id="PS50814"/>
    </source>
</evidence>
<dbReference type="PANTHER" id="PTHR24416">
    <property type="entry name" value="TYROSINE-PROTEIN KINASE RECEPTOR"/>
    <property type="match status" value="1"/>
</dbReference>
<evidence type="ECO:0000256" key="13">
    <source>
        <dbReference type="ARBA" id="ARBA00023170"/>
    </source>
</evidence>
<keyword evidence="4" id="KW-0808">Transferase</keyword>
<keyword evidence="14" id="KW-0325">Glycoprotein</keyword>
<dbReference type="Gene3D" id="3.30.200.20">
    <property type="entry name" value="Phosphorylase Kinase, domain 1"/>
    <property type="match status" value="1"/>
</dbReference>
<evidence type="ECO:0000256" key="8">
    <source>
        <dbReference type="ARBA" id="ARBA00022777"/>
    </source>
</evidence>
<feature type="transmembrane region" description="Helical" evidence="15">
    <location>
        <begin position="199"/>
        <end position="223"/>
    </location>
</feature>
<dbReference type="EC" id="2.7.10.1" evidence="2"/>
<keyword evidence="20" id="KW-1185">Reference proteome</keyword>
<evidence type="ECO:0000256" key="9">
    <source>
        <dbReference type="ARBA" id="ARBA00022840"/>
    </source>
</evidence>
<keyword evidence="13" id="KW-0675">Receptor</keyword>
<dbReference type="PROSITE" id="PS51257">
    <property type="entry name" value="PROKAR_LIPOPROTEIN"/>
    <property type="match status" value="1"/>
</dbReference>
<dbReference type="GO" id="GO:0005524">
    <property type="term" value="F:ATP binding"/>
    <property type="evidence" value="ECO:0007669"/>
    <property type="project" value="UniProtKB-KW"/>
</dbReference>
<dbReference type="SMART" id="SM00469">
    <property type="entry name" value="WIF"/>
    <property type="match status" value="1"/>
</dbReference>
<keyword evidence="3" id="KW-0597">Phosphoprotein</keyword>
<dbReference type="Gene3D" id="1.10.510.10">
    <property type="entry name" value="Transferase(Phosphotransferase) domain 1"/>
    <property type="match status" value="1"/>
</dbReference>
<dbReference type="PRINTS" id="PR00109">
    <property type="entry name" value="TYRKINASE"/>
</dbReference>
<feature type="domain" description="WIF" evidence="18">
    <location>
        <begin position="26"/>
        <end position="157"/>
    </location>
</feature>
<name>A0AAN8Q7I4_PATCE</name>
<dbReference type="Pfam" id="PF02019">
    <property type="entry name" value="WIF"/>
    <property type="match status" value="1"/>
</dbReference>
<keyword evidence="6 16" id="KW-0732">Signal</keyword>
<dbReference type="GO" id="GO:0007169">
    <property type="term" value="P:cell surface receptor protein tyrosine kinase signaling pathway"/>
    <property type="evidence" value="ECO:0007669"/>
    <property type="project" value="TreeGrafter"/>
</dbReference>
<comment type="subcellular location">
    <subcellularLocation>
        <location evidence="1">Membrane</location>
        <topology evidence="1">Single-pass membrane protein</topology>
    </subcellularLocation>
</comment>
<evidence type="ECO:0000256" key="2">
    <source>
        <dbReference type="ARBA" id="ARBA00011902"/>
    </source>
</evidence>
<keyword evidence="5 15" id="KW-0812">Transmembrane</keyword>
<protein>
    <recommendedName>
        <fullName evidence="2">receptor protein-tyrosine kinase</fullName>
        <ecNumber evidence="2">2.7.10.1</ecNumber>
    </recommendedName>
</protein>
<sequence>MKGLSLILGSILLLGCAGFTSSYLNLYMDSIETFRLLGITAELYYVRNGIINNYALSFNLPIPADVEDIYFTWQNLKESPAMFYRMGFTVSNPRAMNQPSANISKDGQVPNNLSVFQVSFPCSGKMSAEVDVTLQMNISIFSASNLTVLDFKRRKMCLKAGVWAKDLPSSKHVMGNFSQQDQHFQDASRTDSLTTSTHIFYIAVGCACALILLIALAVAVYYLNSQKSADRYSKRMNYYDSSSSQALTAQSQTFLRPDTPNNATGAGLPNFRRGISAIAELKPTDVKAILNEIAIERKRLSLGEILLEGTFGKIYHGVLVGEDGNEISTEQEVFIKTISDQAKTDQVQLFMTESSQLKGLVHPNINPVIGSCLEDESQPMCIYQYSNEGNLKKFLQKCRMSECGSHYSLSTQQLVYMEIQIIRGIQYLHRKKIIHKDIATRNCVVDSDLVVKIMDNSLSRDLFPADYNCLGDNENRPIKWLSIEALQEKRFSPASDVWAFGVTMWELMTMGQQPYADVDSFEMASYLQEGYRIAQPINCPDELFAVMACCWAMSPDERPKFSQLLGCLQDFYTALGRYI</sequence>
<dbReference type="FunFam" id="1.10.510.10:FF:000165">
    <property type="entry name" value="Tyrosine-protein kinase RYK"/>
    <property type="match status" value="1"/>
</dbReference>
<dbReference type="GO" id="GO:0007409">
    <property type="term" value="P:axonogenesis"/>
    <property type="evidence" value="ECO:0007669"/>
    <property type="project" value="TreeGrafter"/>
</dbReference>
<feature type="signal peptide" evidence="16">
    <location>
        <begin position="1"/>
        <end position="22"/>
    </location>
</feature>
<evidence type="ECO:0000256" key="14">
    <source>
        <dbReference type="ARBA" id="ARBA00023180"/>
    </source>
</evidence>
<dbReference type="InterPro" id="IPR001245">
    <property type="entry name" value="Ser-Thr/Tyr_kinase_cat_dom"/>
</dbReference>
<dbReference type="GO" id="GO:0051897">
    <property type="term" value="P:positive regulation of phosphatidylinositol 3-kinase/protein kinase B signal transduction"/>
    <property type="evidence" value="ECO:0007669"/>
    <property type="project" value="TreeGrafter"/>
</dbReference>
<keyword evidence="12" id="KW-0829">Tyrosine-protein kinase</keyword>
<evidence type="ECO:0000256" key="11">
    <source>
        <dbReference type="ARBA" id="ARBA00023136"/>
    </source>
</evidence>
<accession>A0AAN8Q7I4</accession>
<evidence type="ECO:0000256" key="6">
    <source>
        <dbReference type="ARBA" id="ARBA00022729"/>
    </source>
</evidence>
<dbReference type="GO" id="GO:0010976">
    <property type="term" value="P:positive regulation of neuron projection development"/>
    <property type="evidence" value="ECO:0007669"/>
    <property type="project" value="TreeGrafter"/>
</dbReference>
<evidence type="ECO:0000256" key="10">
    <source>
        <dbReference type="ARBA" id="ARBA00022989"/>
    </source>
</evidence>
<evidence type="ECO:0000313" key="20">
    <source>
        <dbReference type="Proteomes" id="UP001347796"/>
    </source>
</evidence>
<dbReference type="Pfam" id="PF07714">
    <property type="entry name" value="PK_Tyr_Ser-Thr"/>
    <property type="match status" value="1"/>
</dbReference>
<keyword evidence="9" id="KW-0067">ATP-binding</keyword>